<accession>U3A4M4</accession>
<name>U3A4M4_9SPHN</name>
<dbReference type="RefSeq" id="WP_021690608.1">
    <property type="nucleotide sequence ID" value="NZ_BASZ01000006.1"/>
</dbReference>
<evidence type="ECO:0000313" key="3">
    <source>
        <dbReference type="Proteomes" id="UP000016568"/>
    </source>
</evidence>
<dbReference type="KEGG" id="ntd:EGO55_18680"/>
<dbReference type="AlphaFoldDB" id="U3A4M4"/>
<keyword evidence="3" id="KW-1185">Reference proteome</keyword>
<organism evidence="2 3">
    <name type="scientific">Caenibius tardaugens NBRC 16725</name>
    <dbReference type="NCBI Taxonomy" id="1219035"/>
    <lineage>
        <taxon>Bacteria</taxon>
        <taxon>Pseudomonadati</taxon>
        <taxon>Pseudomonadota</taxon>
        <taxon>Alphaproteobacteria</taxon>
        <taxon>Sphingomonadales</taxon>
        <taxon>Erythrobacteraceae</taxon>
        <taxon>Caenibius</taxon>
    </lineage>
</organism>
<dbReference type="EMBL" id="BASZ01000006">
    <property type="protein sequence ID" value="GAD49703.1"/>
    <property type="molecule type" value="Genomic_DNA"/>
</dbReference>
<feature type="signal peptide" evidence="1">
    <location>
        <begin position="1"/>
        <end position="24"/>
    </location>
</feature>
<comment type="caution">
    <text evidence="2">The sequence shown here is derived from an EMBL/GenBank/DDBJ whole genome shotgun (WGS) entry which is preliminary data.</text>
</comment>
<gene>
    <name evidence="2" type="ORF">NT2_06_01430</name>
</gene>
<evidence type="ECO:0000313" key="2">
    <source>
        <dbReference type="EMBL" id="GAD49703.1"/>
    </source>
</evidence>
<feature type="chain" id="PRO_5030177885" evidence="1">
    <location>
        <begin position="25"/>
        <end position="132"/>
    </location>
</feature>
<proteinExistence type="predicted"/>
<keyword evidence="1" id="KW-0732">Signal</keyword>
<sequence>MKQICSPLRSMPLLAIIAFCQGCANGPAFRGPIQFSANTEIVIVRATARRKTDGILVGGDVRRTNGYAGPVPGHLHVVGLDNSGNVVAITDAPWGAFMSRRFRLAYFMAYLRAANSASITKITIEPVTPPTR</sequence>
<protein>
    <submittedName>
        <fullName evidence="2">Uncharacterized protein</fullName>
    </submittedName>
</protein>
<reference evidence="2 3" key="1">
    <citation type="submission" date="2013-09" db="EMBL/GenBank/DDBJ databases">
        <title>Whole genome shotgun sequence of Novosphingobium tardaugens NBRC 16725.</title>
        <authorList>
            <person name="Isaki S."/>
            <person name="Hosoyama A."/>
            <person name="Tsuchikane K."/>
            <person name="Katsumata H."/>
            <person name="Ando Y."/>
            <person name="Yamazaki S."/>
            <person name="Fujita N."/>
        </authorList>
    </citation>
    <scope>NUCLEOTIDE SEQUENCE [LARGE SCALE GENOMIC DNA]</scope>
    <source>
        <strain evidence="2 3">NBRC 16725</strain>
    </source>
</reference>
<dbReference type="OrthoDB" id="7509782at2"/>
<dbReference type="Proteomes" id="UP000016568">
    <property type="component" value="Unassembled WGS sequence"/>
</dbReference>
<evidence type="ECO:0000256" key="1">
    <source>
        <dbReference type="SAM" id="SignalP"/>
    </source>
</evidence>